<proteinExistence type="predicted"/>
<reference evidence="1" key="1">
    <citation type="submission" date="2018-02" db="EMBL/GenBank/DDBJ databases">
        <title>Rhizophora mucronata_Transcriptome.</title>
        <authorList>
            <person name="Meera S.P."/>
            <person name="Sreeshan A."/>
            <person name="Augustine A."/>
        </authorList>
    </citation>
    <scope>NUCLEOTIDE SEQUENCE</scope>
    <source>
        <tissue evidence="1">Leaf</tissue>
    </source>
</reference>
<dbReference type="AlphaFoldDB" id="A0A2P2QXF5"/>
<accession>A0A2P2QXF5</accession>
<protein>
    <submittedName>
        <fullName evidence="1">Uncharacterized protein</fullName>
    </submittedName>
</protein>
<organism evidence="1">
    <name type="scientific">Rhizophora mucronata</name>
    <name type="common">Asiatic mangrove</name>
    <dbReference type="NCBI Taxonomy" id="61149"/>
    <lineage>
        <taxon>Eukaryota</taxon>
        <taxon>Viridiplantae</taxon>
        <taxon>Streptophyta</taxon>
        <taxon>Embryophyta</taxon>
        <taxon>Tracheophyta</taxon>
        <taxon>Spermatophyta</taxon>
        <taxon>Magnoliopsida</taxon>
        <taxon>eudicotyledons</taxon>
        <taxon>Gunneridae</taxon>
        <taxon>Pentapetalae</taxon>
        <taxon>rosids</taxon>
        <taxon>fabids</taxon>
        <taxon>Malpighiales</taxon>
        <taxon>Rhizophoraceae</taxon>
        <taxon>Rhizophora</taxon>
    </lineage>
</organism>
<dbReference type="EMBL" id="GGEC01091198">
    <property type="protein sequence ID" value="MBX71682.1"/>
    <property type="molecule type" value="Transcribed_RNA"/>
</dbReference>
<name>A0A2P2QXF5_RHIMU</name>
<sequence>MVDTYTSTLTSNTYLNFNSLCTSFCPLHSTFN</sequence>
<evidence type="ECO:0000313" key="1">
    <source>
        <dbReference type="EMBL" id="MBX71682.1"/>
    </source>
</evidence>